<proteinExistence type="predicted"/>
<feature type="compositionally biased region" description="Pro residues" evidence="1">
    <location>
        <begin position="113"/>
        <end position="126"/>
    </location>
</feature>
<evidence type="ECO:0008006" key="4">
    <source>
        <dbReference type="Google" id="ProtNLM"/>
    </source>
</evidence>
<evidence type="ECO:0000313" key="2">
    <source>
        <dbReference type="EMBL" id="QJW83817.1"/>
    </source>
</evidence>
<dbReference type="Proteomes" id="UP000500826">
    <property type="component" value="Chromosome"/>
</dbReference>
<reference evidence="2 3" key="2">
    <citation type="submission" date="2020-05" db="EMBL/GenBank/DDBJ databases">
        <authorList>
            <person name="Khan S.A."/>
            <person name="Jeon C.O."/>
            <person name="Chun B.H."/>
        </authorList>
    </citation>
    <scope>NUCLEOTIDE SEQUENCE [LARGE SCALE GENOMIC DNA]</scope>
    <source>
        <strain evidence="2 3">H242</strain>
    </source>
</reference>
<dbReference type="EMBL" id="CP053418">
    <property type="protein sequence ID" value="QJW83817.1"/>
    <property type="molecule type" value="Genomic_DNA"/>
</dbReference>
<evidence type="ECO:0000256" key="1">
    <source>
        <dbReference type="SAM" id="MobiDB-lite"/>
    </source>
</evidence>
<feature type="compositionally biased region" description="Low complexity" evidence="1">
    <location>
        <begin position="100"/>
        <end position="112"/>
    </location>
</feature>
<organism evidence="2 3">
    <name type="scientific">Ramlibacter terrae</name>
    <dbReference type="NCBI Taxonomy" id="2732511"/>
    <lineage>
        <taxon>Bacteria</taxon>
        <taxon>Pseudomonadati</taxon>
        <taxon>Pseudomonadota</taxon>
        <taxon>Betaproteobacteria</taxon>
        <taxon>Burkholderiales</taxon>
        <taxon>Comamonadaceae</taxon>
        <taxon>Ramlibacter</taxon>
    </lineage>
</organism>
<reference evidence="2 3" key="1">
    <citation type="submission" date="2020-05" db="EMBL/GenBank/DDBJ databases">
        <title>Ramlibacter rhizophilus sp. nov., isolated from rhizosphere soil of national flower Mugunghwa from South Korea.</title>
        <authorList>
            <person name="Zheng-Fei Y."/>
            <person name="Huan T."/>
        </authorList>
    </citation>
    <scope>NUCLEOTIDE SEQUENCE [LARGE SCALE GENOMIC DNA]</scope>
    <source>
        <strain evidence="2 3">H242</strain>
    </source>
</reference>
<protein>
    <recommendedName>
        <fullName evidence="4">N-acetyltransferase domain-containing protein</fullName>
    </recommendedName>
</protein>
<feature type="compositionally biased region" description="Polar residues" evidence="1">
    <location>
        <begin position="72"/>
        <end position="95"/>
    </location>
</feature>
<keyword evidence="3" id="KW-1185">Reference proteome</keyword>
<sequence length="126" mass="13571">MLRRHGRIVGWLFGSPGVPPNSVWYARGYVLPALQRRGWLLAGMREVCELQIQRMGPDSLCMFHTSGENRRCSASSNGASGRMPTGSTRATSPKKCSTLAFRPAARPSRPATAPAPTPPTPPARAA</sequence>
<name>A0ABX6P179_9BURK</name>
<evidence type="ECO:0000313" key="3">
    <source>
        <dbReference type="Proteomes" id="UP000500826"/>
    </source>
</evidence>
<accession>A0ABX6P179</accession>
<feature type="region of interest" description="Disordered" evidence="1">
    <location>
        <begin position="69"/>
        <end position="126"/>
    </location>
</feature>
<gene>
    <name evidence="2" type="ORF">HK414_06775</name>
</gene>